<feature type="transmembrane region" description="Helical" evidence="9">
    <location>
        <begin position="403"/>
        <end position="425"/>
    </location>
</feature>
<feature type="region of interest" description="Disordered" evidence="8">
    <location>
        <begin position="1"/>
        <end position="37"/>
    </location>
</feature>
<evidence type="ECO:0000313" key="11">
    <source>
        <dbReference type="EMBL" id="CDW87920.1"/>
    </source>
</evidence>
<organism evidence="11 12">
    <name type="scientific">Stylonychia lemnae</name>
    <name type="common">Ciliate</name>
    <dbReference type="NCBI Taxonomy" id="5949"/>
    <lineage>
        <taxon>Eukaryota</taxon>
        <taxon>Sar</taxon>
        <taxon>Alveolata</taxon>
        <taxon>Ciliophora</taxon>
        <taxon>Intramacronucleata</taxon>
        <taxon>Spirotrichea</taxon>
        <taxon>Stichotrichia</taxon>
        <taxon>Sporadotrichida</taxon>
        <taxon>Oxytrichidae</taxon>
        <taxon>Stylonychinae</taxon>
        <taxon>Stylonychia</taxon>
    </lineage>
</organism>
<name>A0A078AZT5_STYLE</name>
<keyword evidence="5" id="KW-0067">ATP-binding</keyword>
<dbReference type="InterPro" id="IPR003439">
    <property type="entry name" value="ABC_transporter-like_ATP-bd"/>
</dbReference>
<dbReference type="Pfam" id="PF01061">
    <property type="entry name" value="ABC2_membrane"/>
    <property type="match status" value="1"/>
</dbReference>
<feature type="transmembrane region" description="Helical" evidence="9">
    <location>
        <begin position="633"/>
        <end position="650"/>
    </location>
</feature>
<dbReference type="GO" id="GO:0140359">
    <property type="term" value="F:ABC-type transporter activity"/>
    <property type="evidence" value="ECO:0007669"/>
    <property type="project" value="InterPro"/>
</dbReference>
<evidence type="ECO:0000313" key="12">
    <source>
        <dbReference type="Proteomes" id="UP000039865"/>
    </source>
</evidence>
<accession>A0A078AZT5</accession>
<comment type="subcellular location">
    <subcellularLocation>
        <location evidence="1">Membrane</location>
        <topology evidence="1">Multi-pass membrane protein</topology>
    </subcellularLocation>
</comment>
<dbReference type="PANTHER" id="PTHR48041:SF139">
    <property type="entry name" value="PROTEIN SCARLET"/>
    <property type="match status" value="1"/>
</dbReference>
<dbReference type="Pfam" id="PF00005">
    <property type="entry name" value="ABC_tran"/>
    <property type="match status" value="1"/>
</dbReference>
<evidence type="ECO:0000256" key="4">
    <source>
        <dbReference type="ARBA" id="ARBA00022741"/>
    </source>
</evidence>
<dbReference type="InterPro" id="IPR043926">
    <property type="entry name" value="ABCG_dom"/>
</dbReference>
<protein>
    <submittedName>
        <fullName evidence="11">Abc transporter family protein</fullName>
    </submittedName>
</protein>
<evidence type="ECO:0000256" key="2">
    <source>
        <dbReference type="ARBA" id="ARBA00022448"/>
    </source>
</evidence>
<gene>
    <name evidence="11" type="primary">Contig18109.g19249</name>
    <name evidence="11" type="ORF">STYLEM_17035</name>
</gene>
<dbReference type="InterPro" id="IPR003593">
    <property type="entry name" value="AAA+_ATPase"/>
</dbReference>
<evidence type="ECO:0000256" key="5">
    <source>
        <dbReference type="ARBA" id="ARBA00022840"/>
    </source>
</evidence>
<feature type="transmembrane region" description="Helical" evidence="9">
    <location>
        <begin position="445"/>
        <end position="466"/>
    </location>
</feature>
<keyword evidence="3 9" id="KW-0812">Transmembrane</keyword>
<feature type="domain" description="ABC transporter" evidence="10">
    <location>
        <begin position="77"/>
        <end position="321"/>
    </location>
</feature>
<dbReference type="AlphaFoldDB" id="A0A078AZT5"/>
<keyword evidence="4" id="KW-0547">Nucleotide-binding</keyword>
<dbReference type="InterPro" id="IPR050352">
    <property type="entry name" value="ABCG_transporters"/>
</dbReference>
<dbReference type="PROSITE" id="PS50893">
    <property type="entry name" value="ABC_TRANSPORTER_2"/>
    <property type="match status" value="1"/>
</dbReference>
<keyword evidence="6 9" id="KW-1133">Transmembrane helix</keyword>
<dbReference type="InParanoid" id="A0A078AZT5"/>
<sequence>MKAKQNKQVKSETPNSFKEDRSSSTKSSEGDQSDLNKSRLNQIKQIKDAEFDKEIQLVWRDLNLYVQPSRGIDSALLGFSETRDENSNKRKQILNSNFGIARSGELTAIIGPSGSGKSSLLSLLSKRYTQYHTQYLIEGSVKLNNVELQHSTFMKYGSFIEQDDVLFESNTPRQTFKYGARFRTSLSDSEIEDRVDIMIHRLGLQECQNQMVGGIFLPKISGGERKRTSIGMELMTNPKILLLDEPTSGLDSENAMRIIKLLKREAKLRGATVICSIHQPSSQLFQLFDRTICLSEGHTIYNGPTNQIPGYFMKNFGLKIKKYTNPADYLIKMAHDPKLISDKLTIDALKIQSERKIRKIVKTTEKQNLPLVSGIEVERASSFYKQCRTLLIRYFEGFLKIPLAIFAIFGISIFMIGLVGSIYFNVGQIDTEKDVYELRKNFQEWLGLSFYLGNDVFAICTMSQVIQIPSRNPLFRKEKLAGFYSTSAFYIITWFASTVFIIFYPLIQSLGIFLCIGTQDQTWENYYNFVKNSMLLGLAGSNFGFMWGTIFDNDNTATTSAMAVVMISSLGAGKFVNLGSKTPIVKLISSLSPIRYAVEGYFRRIVSQQEDYGMFLLNMFGFKLGDQNCQRNILYFAIAFFIIGWVNLKYQARKL</sequence>
<dbReference type="GO" id="GO:0016887">
    <property type="term" value="F:ATP hydrolysis activity"/>
    <property type="evidence" value="ECO:0007669"/>
    <property type="project" value="InterPro"/>
</dbReference>
<keyword evidence="12" id="KW-1185">Reference proteome</keyword>
<dbReference type="SMART" id="SM00382">
    <property type="entry name" value="AAA"/>
    <property type="match status" value="1"/>
</dbReference>
<evidence type="ECO:0000256" key="1">
    <source>
        <dbReference type="ARBA" id="ARBA00004141"/>
    </source>
</evidence>
<dbReference type="InterPro" id="IPR013525">
    <property type="entry name" value="ABC2_TM"/>
</dbReference>
<dbReference type="Gene3D" id="3.40.50.300">
    <property type="entry name" value="P-loop containing nucleotide triphosphate hydrolases"/>
    <property type="match status" value="1"/>
</dbReference>
<evidence type="ECO:0000256" key="9">
    <source>
        <dbReference type="SAM" id="Phobius"/>
    </source>
</evidence>
<evidence type="ECO:0000256" key="6">
    <source>
        <dbReference type="ARBA" id="ARBA00022989"/>
    </source>
</evidence>
<dbReference type="Proteomes" id="UP000039865">
    <property type="component" value="Unassembled WGS sequence"/>
</dbReference>
<reference evidence="11 12" key="1">
    <citation type="submission" date="2014-06" db="EMBL/GenBank/DDBJ databases">
        <authorList>
            <person name="Swart Estienne"/>
        </authorList>
    </citation>
    <scope>NUCLEOTIDE SEQUENCE [LARGE SCALE GENOMIC DNA]</scope>
    <source>
        <strain evidence="11 12">130c</strain>
    </source>
</reference>
<feature type="transmembrane region" description="Helical" evidence="9">
    <location>
        <begin position="487"/>
        <end position="507"/>
    </location>
</feature>
<evidence type="ECO:0000256" key="7">
    <source>
        <dbReference type="ARBA" id="ARBA00023136"/>
    </source>
</evidence>
<evidence type="ECO:0000256" key="3">
    <source>
        <dbReference type="ARBA" id="ARBA00022692"/>
    </source>
</evidence>
<keyword evidence="7 9" id="KW-0472">Membrane</keyword>
<dbReference type="GO" id="GO:0016020">
    <property type="term" value="C:membrane"/>
    <property type="evidence" value="ECO:0007669"/>
    <property type="project" value="UniProtKB-SubCell"/>
</dbReference>
<proteinExistence type="predicted"/>
<evidence type="ECO:0000256" key="8">
    <source>
        <dbReference type="SAM" id="MobiDB-lite"/>
    </source>
</evidence>
<dbReference type="PANTHER" id="PTHR48041">
    <property type="entry name" value="ABC TRANSPORTER G FAMILY MEMBER 28"/>
    <property type="match status" value="1"/>
</dbReference>
<dbReference type="Pfam" id="PF19055">
    <property type="entry name" value="ABC2_membrane_7"/>
    <property type="match status" value="1"/>
</dbReference>
<evidence type="ECO:0000259" key="10">
    <source>
        <dbReference type="PROSITE" id="PS50893"/>
    </source>
</evidence>
<keyword evidence="2" id="KW-0813">Transport</keyword>
<dbReference type="GO" id="GO:0005524">
    <property type="term" value="F:ATP binding"/>
    <property type="evidence" value="ECO:0007669"/>
    <property type="project" value="UniProtKB-KW"/>
</dbReference>
<dbReference type="OrthoDB" id="184675at2759"/>
<dbReference type="EMBL" id="CCKQ01016057">
    <property type="protein sequence ID" value="CDW87920.1"/>
    <property type="molecule type" value="Genomic_DNA"/>
</dbReference>
<dbReference type="SUPFAM" id="SSF52540">
    <property type="entry name" value="P-loop containing nucleoside triphosphate hydrolases"/>
    <property type="match status" value="1"/>
</dbReference>
<dbReference type="InterPro" id="IPR027417">
    <property type="entry name" value="P-loop_NTPase"/>
</dbReference>